<evidence type="ECO:0000259" key="2">
    <source>
        <dbReference type="PROSITE" id="PS51725"/>
    </source>
</evidence>
<keyword evidence="4" id="KW-1185">Reference proteome</keyword>
<dbReference type="SUPFAM" id="SSF54909">
    <property type="entry name" value="Dimeric alpha+beta barrel"/>
    <property type="match status" value="1"/>
</dbReference>
<dbReference type="PROSITE" id="PS51725">
    <property type="entry name" value="ABM"/>
    <property type="match status" value="1"/>
</dbReference>
<dbReference type="PANTHER" id="PTHR40057">
    <property type="entry name" value="SLR1162 PROTEIN"/>
    <property type="match status" value="1"/>
</dbReference>
<dbReference type="Gene3D" id="3.30.70.100">
    <property type="match status" value="1"/>
</dbReference>
<proteinExistence type="predicted"/>
<keyword evidence="1" id="KW-0472">Membrane</keyword>
<dbReference type="GO" id="GO:0004497">
    <property type="term" value="F:monooxygenase activity"/>
    <property type="evidence" value="ECO:0007669"/>
    <property type="project" value="UniProtKB-KW"/>
</dbReference>
<organism evidence="3 4">
    <name type="scientific">Luteolibacter arcticus</name>
    <dbReference type="NCBI Taxonomy" id="1581411"/>
    <lineage>
        <taxon>Bacteria</taxon>
        <taxon>Pseudomonadati</taxon>
        <taxon>Verrucomicrobiota</taxon>
        <taxon>Verrucomicrobiia</taxon>
        <taxon>Verrucomicrobiales</taxon>
        <taxon>Verrucomicrobiaceae</taxon>
        <taxon>Luteolibacter</taxon>
    </lineage>
</organism>
<keyword evidence="3" id="KW-0503">Monooxygenase</keyword>
<comment type="caution">
    <text evidence="3">The sequence shown here is derived from an EMBL/GenBank/DDBJ whole genome shotgun (WGS) entry which is preliminary data.</text>
</comment>
<sequence>MSPPPEDPSVTVVVRRRTKPGCEADFEGAMREFITFALSFPGNRGIHVLRSEQGHPRDYTVVDRFADMEARRAFTASEAYKEWMVRLRTLTEEDPHIEEMGGLSGWFTLPGQPHAHPPPKPKMALVTFLGVYPLTSVLPPLFGKLLPAWHPLARNVLVTGLVVALLTWVVMPNLTKLFRRWLFPTI</sequence>
<dbReference type="Pfam" id="PF03992">
    <property type="entry name" value="ABM"/>
    <property type="match status" value="1"/>
</dbReference>
<name>A0ABT3GN87_9BACT</name>
<gene>
    <name evidence="3" type="ORF">OKA05_20495</name>
</gene>
<evidence type="ECO:0000313" key="3">
    <source>
        <dbReference type="EMBL" id="MCW1924954.1"/>
    </source>
</evidence>
<feature type="domain" description="ABM" evidence="2">
    <location>
        <begin position="10"/>
        <end position="100"/>
    </location>
</feature>
<dbReference type="Proteomes" id="UP001320876">
    <property type="component" value="Unassembled WGS sequence"/>
</dbReference>
<feature type="transmembrane region" description="Helical" evidence="1">
    <location>
        <begin position="148"/>
        <end position="171"/>
    </location>
</feature>
<protein>
    <submittedName>
        <fullName evidence="3">Antibiotic biosynthesis monooxygenase</fullName>
    </submittedName>
</protein>
<evidence type="ECO:0000256" key="1">
    <source>
        <dbReference type="SAM" id="Phobius"/>
    </source>
</evidence>
<dbReference type="RefSeq" id="WP_264489061.1">
    <property type="nucleotide sequence ID" value="NZ_JAPDDT010000010.1"/>
</dbReference>
<keyword evidence="3" id="KW-0560">Oxidoreductase</keyword>
<feature type="transmembrane region" description="Helical" evidence="1">
    <location>
        <begin position="123"/>
        <end position="142"/>
    </location>
</feature>
<evidence type="ECO:0000313" key="4">
    <source>
        <dbReference type="Proteomes" id="UP001320876"/>
    </source>
</evidence>
<keyword evidence="1" id="KW-1133">Transmembrane helix</keyword>
<dbReference type="InterPro" id="IPR007138">
    <property type="entry name" value="ABM_dom"/>
</dbReference>
<accession>A0ABT3GN87</accession>
<dbReference type="EMBL" id="JAPDDT010000010">
    <property type="protein sequence ID" value="MCW1924954.1"/>
    <property type="molecule type" value="Genomic_DNA"/>
</dbReference>
<dbReference type="InterPro" id="IPR011008">
    <property type="entry name" value="Dimeric_a/b-barrel"/>
</dbReference>
<dbReference type="InterPro" id="IPR038762">
    <property type="entry name" value="ABM_predict"/>
</dbReference>
<reference evidence="3 4" key="1">
    <citation type="submission" date="2022-10" db="EMBL/GenBank/DDBJ databases">
        <title>Luteolibacter arcticus strain CCTCC AB 2014275, whole genome shotgun sequencing project.</title>
        <authorList>
            <person name="Zhao G."/>
            <person name="Shen L."/>
        </authorList>
    </citation>
    <scope>NUCLEOTIDE SEQUENCE [LARGE SCALE GENOMIC DNA]</scope>
    <source>
        <strain evidence="3 4">CCTCC AB 2014275</strain>
    </source>
</reference>
<dbReference type="PANTHER" id="PTHR40057:SF1">
    <property type="entry name" value="SLR1162 PROTEIN"/>
    <property type="match status" value="1"/>
</dbReference>
<keyword evidence="1" id="KW-0812">Transmembrane</keyword>